<dbReference type="PANTHER" id="PTHR30182:SF12">
    <property type="entry name" value="L-SERINE DEHYDRATASE, BETA CHAIN-RELATED"/>
    <property type="match status" value="1"/>
</dbReference>
<evidence type="ECO:0000256" key="10">
    <source>
        <dbReference type="ARBA" id="ARBA00049406"/>
    </source>
</evidence>
<dbReference type="InterPro" id="IPR045865">
    <property type="entry name" value="ACT-like_dom_sf"/>
</dbReference>
<reference evidence="13 14" key="1">
    <citation type="submission" date="2024-04" db="EMBL/GenBank/DDBJ databases">
        <title>draft genome sequnece of Paenibacillus filicis.</title>
        <authorList>
            <person name="Kim D.-U."/>
        </authorList>
    </citation>
    <scope>NUCLEOTIDE SEQUENCE [LARGE SCALE GENOMIC DNA]</scope>
    <source>
        <strain evidence="13 14">KACC14197</strain>
    </source>
</reference>
<comment type="pathway">
    <text evidence="2 11">Carbohydrate biosynthesis; gluconeogenesis.</text>
</comment>
<dbReference type="PIRSF" id="PIRSF036692">
    <property type="entry name" value="SDH_B"/>
    <property type="match status" value="1"/>
</dbReference>
<evidence type="ECO:0000256" key="4">
    <source>
        <dbReference type="ARBA" id="ARBA00022432"/>
    </source>
</evidence>
<name>A0ABU9DMP8_9BACL</name>
<keyword evidence="6 11" id="KW-0479">Metal-binding</keyword>
<comment type="caution">
    <text evidence="13">The sequence shown here is derived from an EMBL/GenBank/DDBJ whole genome shotgun (WGS) entry which is preliminary data.</text>
</comment>
<evidence type="ECO:0000256" key="3">
    <source>
        <dbReference type="ARBA" id="ARBA00008636"/>
    </source>
</evidence>
<dbReference type="Proteomes" id="UP001469365">
    <property type="component" value="Unassembled WGS sequence"/>
</dbReference>
<proteinExistence type="inferred from homology"/>
<evidence type="ECO:0000256" key="11">
    <source>
        <dbReference type="PIRNR" id="PIRNR036692"/>
    </source>
</evidence>
<dbReference type="SUPFAM" id="SSF143548">
    <property type="entry name" value="Serine metabolism enzymes domain"/>
    <property type="match status" value="1"/>
</dbReference>
<evidence type="ECO:0000256" key="5">
    <source>
        <dbReference type="ARBA" id="ARBA00022485"/>
    </source>
</evidence>
<keyword evidence="7 11" id="KW-0408">Iron</keyword>
<dbReference type="InterPro" id="IPR005131">
    <property type="entry name" value="Ser_deHydtase_bsu"/>
</dbReference>
<feature type="domain" description="ACT" evidence="12">
    <location>
        <begin position="148"/>
        <end position="220"/>
    </location>
</feature>
<keyword evidence="14" id="KW-1185">Reference proteome</keyword>
<keyword evidence="5 11" id="KW-0004">4Fe-4S</keyword>
<dbReference type="RefSeq" id="WP_341417263.1">
    <property type="nucleotide sequence ID" value="NZ_JBBPCC010000013.1"/>
</dbReference>
<dbReference type="InterPro" id="IPR029009">
    <property type="entry name" value="ASB_dom_sf"/>
</dbReference>
<evidence type="ECO:0000256" key="9">
    <source>
        <dbReference type="ARBA" id="ARBA00023239"/>
    </source>
</evidence>
<accession>A0ABU9DMP8</accession>
<keyword evidence="4 11" id="KW-0312">Gluconeogenesis</keyword>
<dbReference type="PANTHER" id="PTHR30182">
    <property type="entry name" value="L-SERINE DEHYDRATASE"/>
    <property type="match status" value="1"/>
</dbReference>
<evidence type="ECO:0000256" key="6">
    <source>
        <dbReference type="ARBA" id="ARBA00022723"/>
    </source>
</evidence>
<dbReference type="Pfam" id="PF03315">
    <property type="entry name" value="SDH_beta"/>
    <property type="match status" value="1"/>
</dbReference>
<evidence type="ECO:0000256" key="8">
    <source>
        <dbReference type="ARBA" id="ARBA00023014"/>
    </source>
</evidence>
<comment type="catalytic activity">
    <reaction evidence="10 11">
        <text>L-serine = pyruvate + NH4(+)</text>
        <dbReference type="Rhea" id="RHEA:19169"/>
        <dbReference type="ChEBI" id="CHEBI:15361"/>
        <dbReference type="ChEBI" id="CHEBI:28938"/>
        <dbReference type="ChEBI" id="CHEBI:33384"/>
        <dbReference type="EC" id="4.3.1.17"/>
    </reaction>
</comment>
<evidence type="ECO:0000256" key="1">
    <source>
        <dbReference type="ARBA" id="ARBA00001966"/>
    </source>
</evidence>
<comment type="cofactor">
    <cofactor evidence="1">
        <name>[4Fe-4S] cluster</name>
        <dbReference type="ChEBI" id="CHEBI:49883"/>
    </cofactor>
</comment>
<dbReference type="Gene3D" id="3.30.1330.90">
    <property type="entry name" value="D-3-phosphoglycerate dehydrogenase, domain 3"/>
    <property type="match status" value="1"/>
</dbReference>
<dbReference type="InterPro" id="IPR051318">
    <property type="entry name" value="Fe-S_L-Ser"/>
</dbReference>
<organism evidence="13 14">
    <name type="scientific">Paenibacillus filicis</name>
    <dbReference type="NCBI Taxonomy" id="669464"/>
    <lineage>
        <taxon>Bacteria</taxon>
        <taxon>Bacillati</taxon>
        <taxon>Bacillota</taxon>
        <taxon>Bacilli</taxon>
        <taxon>Bacillales</taxon>
        <taxon>Paenibacillaceae</taxon>
        <taxon>Paenibacillus</taxon>
    </lineage>
</organism>
<evidence type="ECO:0000313" key="13">
    <source>
        <dbReference type="EMBL" id="MEK8130136.1"/>
    </source>
</evidence>
<keyword evidence="9 11" id="KW-0456">Lyase</keyword>
<sequence length="228" mass="24415">MRFKDVFSIIGPVMIGPSSSHTAAAVRIGLVGRKLLGCQPANAEIIFYGSFADTYRGHGTDLAIVGGLLGFATDDLRIPGALAEAERCGLRLSIRTGAGRIAHPNTVDLQLSAGARSASLRGISIGGGNIEIQEVDGHDVTFSGEYPTLLIYHEDYPGVLADITRMFKEAEMNIGYMDVDRTSRTGRAMTVIEADQLFGADIMSRIAEVPHVKRVVAIDLKEAEGKLL</sequence>
<dbReference type="InterPro" id="IPR002912">
    <property type="entry name" value="ACT_dom"/>
</dbReference>
<evidence type="ECO:0000256" key="7">
    <source>
        <dbReference type="ARBA" id="ARBA00023004"/>
    </source>
</evidence>
<evidence type="ECO:0000313" key="14">
    <source>
        <dbReference type="Proteomes" id="UP001469365"/>
    </source>
</evidence>
<keyword evidence="8 11" id="KW-0411">Iron-sulfur</keyword>
<evidence type="ECO:0000259" key="12">
    <source>
        <dbReference type="PROSITE" id="PS51671"/>
    </source>
</evidence>
<dbReference type="Gene3D" id="3.30.70.260">
    <property type="match status" value="1"/>
</dbReference>
<comment type="similarity">
    <text evidence="3 11">Belongs to the iron-sulfur dependent L-serine dehydratase family.</text>
</comment>
<dbReference type="SUPFAM" id="SSF55021">
    <property type="entry name" value="ACT-like"/>
    <property type="match status" value="1"/>
</dbReference>
<gene>
    <name evidence="13" type="primary">sdaAB</name>
    <name evidence="13" type="ORF">WMW72_19720</name>
</gene>
<dbReference type="InterPro" id="IPR004643">
    <property type="entry name" value="Fe-S_L-Ser_bsu"/>
</dbReference>
<dbReference type="PROSITE" id="PS51671">
    <property type="entry name" value="ACT"/>
    <property type="match status" value="1"/>
</dbReference>
<protein>
    <recommendedName>
        <fullName evidence="11">L-serine deaminase</fullName>
    </recommendedName>
</protein>
<dbReference type="EMBL" id="JBBPCC010000013">
    <property type="protein sequence ID" value="MEK8130136.1"/>
    <property type="molecule type" value="Genomic_DNA"/>
</dbReference>
<dbReference type="GO" id="GO:0003941">
    <property type="term" value="F:L-serine ammonia-lyase activity"/>
    <property type="evidence" value="ECO:0007669"/>
    <property type="project" value="UniProtKB-EC"/>
</dbReference>
<evidence type="ECO:0000256" key="2">
    <source>
        <dbReference type="ARBA" id="ARBA00004742"/>
    </source>
</evidence>